<dbReference type="InterPro" id="IPR036995">
    <property type="entry name" value="MPG_sf"/>
</dbReference>
<keyword evidence="3 5" id="KW-0378">Hydrolase</keyword>
<dbReference type="CDD" id="cd00540">
    <property type="entry name" value="AAG"/>
    <property type="match status" value="1"/>
</dbReference>
<dbReference type="GO" id="GO:0003905">
    <property type="term" value="F:alkylbase DNA N-glycosylase activity"/>
    <property type="evidence" value="ECO:0007669"/>
    <property type="project" value="InterPro"/>
</dbReference>
<dbReference type="SUPFAM" id="SSF50486">
    <property type="entry name" value="FMT C-terminal domain-like"/>
    <property type="match status" value="1"/>
</dbReference>
<organism evidence="6 7">
    <name type="scientific">Rhodococcus qingshengii</name>
    <dbReference type="NCBI Taxonomy" id="334542"/>
    <lineage>
        <taxon>Bacteria</taxon>
        <taxon>Bacillati</taxon>
        <taxon>Actinomycetota</taxon>
        <taxon>Actinomycetes</taxon>
        <taxon>Mycobacteriales</taxon>
        <taxon>Nocardiaceae</taxon>
        <taxon>Rhodococcus</taxon>
        <taxon>Rhodococcus erythropolis group</taxon>
    </lineage>
</organism>
<evidence type="ECO:0000256" key="1">
    <source>
        <dbReference type="ARBA" id="ARBA00009232"/>
    </source>
</evidence>
<dbReference type="PANTHER" id="PTHR10429">
    <property type="entry name" value="DNA-3-METHYLADENINE GLYCOSYLASE"/>
    <property type="match status" value="1"/>
</dbReference>
<reference evidence="6 7" key="1">
    <citation type="submission" date="2017-07" db="EMBL/GenBank/DDBJ databases">
        <title>Draft sequence of Rhodococcus enclensis 23b-28.</title>
        <authorList>
            <person name="Besaury L."/>
            <person name="Sancelme M."/>
            <person name="Amato P."/>
            <person name="Lallement A."/>
            <person name="Delort A.-M."/>
        </authorList>
    </citation>
    <scope>NUCLEOTIDE SEQUENCE [LARGE SCALE GENOMIC DNA]</scope>
    <source>
        <strain evidence="6 7">23b-28</strain>
    </source>
</reference>
<dbReference type="GO" id="GO:0003677">
    <property type="term" value="F:DNA binding"/>
    <property type="evidence" value="ECO:0007669"/>
    <property type="project" value="InterPro"/>
</dbReference>
<dbReference type="InterPro" id="IPR003180">
    <property type="entry name" value="MPG"/>
</dbReference>
<dbReference type="EMBL" id="NOVD01000024">
    <property type="protein sequence ID" value="PCK24788.1"/>
    <property type="molecule type" value="Genomic_DNA"/>
</dbReference>
<accession>A0A2A5J5B5</accession>
<evidence type="ECO:0000313" key="7">
    <source>
        <dbReference type="Proteomes" id="UP000230886"/>
    </source>
</evidence>
<proteinExistence type="inferred from homology"/>
<dbReference type="GO" id="GO:0006284">
    <property type="term" value="P:base-excision repair"/>
    <property type="evidence" value="ECO:0007669"/>
    <property type="project" value="InterPro"/>
</dbReference>
<protein>
    <recommendedName>
        <fullName evidence="5">Putative 3-methyladenine DNA glycosylase</fullName>
        <ecNumber evidence="5">3.2.2.-</ecNumber>
    </recommendedName>
</protein>
<evidence type="ECO:0000313" key="6">
    <source>
        <dbReference type="EMBL" id="PCK24788.1"/>
    </source>
</evidence>
<dbReference type="PANTHER" id="PTHR10429:SF0">
    <property type="entry name" value="DNA-3-METHYLADENINE GLYCOSYLASE"/>
    <property type="match status" value="1"/>
</dbReference>
<keyword evidence="4 5" id="KW-0234">DNA repair</keyword>
<evidence type="ECO:0000256" key="5">
    <source>
        <dbReference type="HAMAP-Rule" id="MF_00527"/>
    </source>
</evidence>
<keyword evidence="2 5" id="KW-0227">DNA damage</keyword>
<comment type="caution">
    <text evidence="6">The sequence shown here is derived from an EMBL/GenBank/DDBJ whole genome shotgun (WGS) entry which is preliminary data.</text>
</comment>
<sequence>MRLGRPMSQRRGHNRRVSIETLENVENPLEAGLTILGSTLTVDDISLRIVEVEAYGGEKDGPWPDPAAHSYRGQTPRNSVMFGRAGRLYVYRSYGMHFCMNISYGPDGVAGGVLLRAAEIEAGHDVVSARRSPDRPSHQWARGPGNLGASVAITLADNGTDVFNPASRIRLELGESKEWVSGPRVGVSTAAEVPWRLWIPDSPAVSAYRRSPRAPAVS</sequence>
<dbReference type="AlphaFoldDB" id="A0A2A5J5B5"/>
<name>A0A2A5J5B5_RHOSG</name>
<dbReference type="Pfam" id="PF02245">
    <property type="entry name" value="Pur_DNA_glyco"/>
    <property type="match status" value="1"/>
</dbReference>
<comment type="similarity">
    <text evidence="1 5">Belongs to the DNA glycosylase MPG family.</text>
</comment>
<dbReference type="Proteomes" id="UP000230886">
    <property type="component" value="Unassembled WGS sequence"/>
</dbReference>
<evidence type="ECO:0000256" key="4">
    <source>
        <dbReference type="ARBA" id="ARBA00023204"/>
    </source>
</evidence>
<dbReference type="NCBIfam" id="NF002003">
    <property type="entry name" value="PRK00802.1-3"/>
    <property type="match status" value="1"/>
</dbReference>
<dbReference type="HAMAP" id="MF_00527">
    <property type="entry name" value="3MGH"/>
    <property type="match status" value="1"/>
</dbReference>
<dbReference type="InterPro" id="IPR011034">
    <property type="entry name" value="Formyl_transferase-like_C_sf"/>
</dbReference>
<evidence type="ECO:0000256" key="3">
    <source>
        <dbReference type="ARBA" id="ARBA00022801"/>
    </source>
</evidence>
<dbReference type="EC" id="3.2.2.-" evidence="5"/>
<gene>
    <name evidence="6" type="ORF">CHR55_24310</name>
</gene>
<dbReference type="NCBIfam" id="TIGR00567">
    <property type="entry name" value="3mg"/>
    <property type="match status" value="1"/>
</dbReference>
<dbReference type="Gene3D" id="3.10.300.10">
    <property type="entry name" value="Methylpurine-DNA glycosylase (MPG)"/>
    <property type="match status" value="1"/>
</dbReference>
<evidence type="ECO:0000256" key="2">
    <source>
        <dbReference type="ARBA" id="ARBA00022763"/>
    </source>
</evidence>